<dbReference type="InterPro" id="IPR037401">
    <property type="entry name" value="SnoaL-like"/>
</dbReference>
<dbReference type="InterPro" id="IPR032710">
    <property type="entry name" value="NTF2-like_dom_sf"/>
</dbReference>
<reference evidence="2 3" key="1">
    <citation type="submission" date="2015-11" db="EMBL/GenBank/DDBJ databases">
        <title>Sequence of Pedobacter ginsenosidimutans.</title>
        <authorList>
            <person name="Carson E."/>
            <person name="Keyser V."/>
            <person name="Newman J."/>
            <person name="Miller J."/>
        </authorList>
    </citation>
    <scope>NUCLEOTIDE SEQUENCE [LARGE SCALE GENOMIC DNA]</scope>
    <source>
        <strain evidence="2 3">KACC 14530</strain>
    </source>
</reference>
<dbReference type="Pfam" id="PF12680">
    <property type="entry name" value="SnoaL_2"/>
    <property type="match status" value="1"/>
</dbReference>
<evidence type="ECO:0000313" key="3">
    <source>
        <dbReference type="Proteomes" id="UP000051950"/>
    </source>
</evidence>
<evidence type="ECO:0000313" key="2">
    <source>
        <dbReference type="EMBL" id="KRT13388.1"/>
    </source>
</evidence>
<gene>
    <name evidence="2" type="ORF">ASU31_24770</name>
</gene>
<dbReference type="Gene3D" id="3.10.450.50">
    <property type="match status" value="1"/>
</dbReference>
<evidence type="ECO:0000259" key="1">
    <source>
        <dbReference type="Pfam" id="PF12680"/>
    </source>
</evidence>
<protein>
    <submittedName>
        <fullName evidence="2">Ketosteroid isomerase</fullName>
    </submittedName>
</protein>
<proteinExistence type="predicted"/>
<keyword evidence="3" id="KW-1185">Reference proteome</keyword>
<keyword evidence="2" id="KW-0413">Isomerase</keyword>
<dbReference type="STRING" id="687842.ASU31_24770"/>
<comment type="caution">
    <text evidence="2">The sequence shown here is derived from an EMBL/GenBank/DDBJ whole genome shotgun (WGS) entry which is preliminary data.</text>
</comment>
<sequence>MMPKEIITAYLEALGKGDIGVAFSYFSTDAQWHQPGSHQFAGLKTGTEEIGKMVGGMMDATQGTFALKPIGNLMVNGNMAALPVNFTGTIEDRTMDMTGVDLFEVKDGKIINVWLFSDDQELENTFWGK</sequence>
<dbReference type="AlphaFoldDB" id="A0A0T5VHQ9"/>
<dbReference type="SUPFAM" id="SSF54427">
    <property type="entry name" value="NTF2-like"/>
    <property type="match status" value="1"/>
</dbReference>
<dbReference type="GO" id="GO:0016853">
    <property type="term" value="F:isomerase activity"/>
    <property type="evidence" value="ECO:0007669"/>
    <property type="project" value="UniProtKB-KW"/>
</dbReference>
<dbReference type="OrthoDB" id="7859473at2"/>
<organism evidence="2 3">
    <name type="scientific">Pedobacter ginsenosidimutans</name>
    <dbReference type="NCBI Taxonomy" id="687842"/>
    <lineage>
        <taxon>Bacteria</taxon>
        <taxon>Pseudomonadati</taxon>
        <taxon>Bacteroidota</taxon>
        <taxon>Sphingobacteriia</taxon>
        <taxon>Sphingobacteriales</taxon>
        <taxon>Sphingobacteriaceae</taxon>
        <taxon>Pedobacter</taxon>
    </lineage>
</organism>
<feature type="domain" description="SnoaL-like" evidence="1">
    <location>
        <begin position="8"/>
        <end position="111"/>
    </location>
</feature>
<dbReference type="Proteomes" id="UP000051950">
    <property type="component" value="Unassembled WGS sequence"/>
</dbReference>
<accession>A0A0T5VHQ9</accession>
<dbReference type="RefSeq" id="WP_057934925.1">
    <property type="nucleotide sequence ID" value="NZ_LMZQ01000046.1"/>
</dbReference>
<dbReference type="EMBL" id="LMZQ01000046">
    <property type="protein sequence ID" value="KRT13388.1"/>
    <property type="molecule type" value="Genomic_DNA"/>
</dbReference>
<name>A0A0T5VHQ9_9SPHI</name>